<accession>A0ABY7WBA1</accession>
<sequence>MNKIIKTMPLMALLLGAGIFTVDASFKTSDVQENQQWLLETGGDRTDPADYVLTEDASAVCQETNTAVCGVNAPASSGNPNIPSFNTGLQTALNNNDTSHPAIMSGPRTP</sequence>
<feature type="region of interest" description="Disordered" evidence="1">
    <location>
        <begin position="81"/>
        <end position="110"/>
    </location>
</feature>
<protein>
    <submittedName>
        <fullName evidence="3">Uncharacterized protein</fullName>
    </submittedName>
</protein>
<dbReference type="RefSeq" id="WP_274265671.1">
    <property type="nucleotide sequence ID" value="NZ_CP117880.1"/>
</dbReference>
<feature type="compositionally biased region" description="Polar residues" evidence="1">
    <location>
        <begin position="81"/>
        <end position="99"/>
    </location>
</feature>
<dbReference type="Proteomes" id="UP001221558">
    <property type="component" value="Chromosome"/>
</dbReference>
<keyword evidence="4" id="KW-1185">Reference proteome</keyword>
<feature type="signal peptide" evidence="2">
    <location>
        <begin position="1"/>
        <end position="24"/>
    </location>
</feature>
<feature type="chain" id="PRO_5046408495" evidence="2">
    <location>
        <begin position="25"/>
        <end position="110"/>
    </location>
</feature>
<proteinExistence type="predicted"/>
<dbReference type="EMBL" id="CP117880">
    <property type="protein sequence ID" value="WDF66931.1"/>
    <property type="molecule type" value="Genomic_DNA"/>
</dbReference>
<keyword evidence="2" id="KW-0732">Signal</keyword>
<evidence type="ECO:0000256" key="1">
    <source>
        <dbReference type="SAM" id="MobiDB-lite"/>
    </source>
</evidence>
<name>A0ABY7WBA1_9SPHI</name>
<gene>
    <name evidence="3" type="ORF">PQ465_11500</name>
</gene>
<organism evidence="3 4">
    <name type="scientific">Sphingobacterium oryzagri</name>
    <dbReference type="NCBI Taxonomy" id="3025669"/>
    <lineage>
        <taxon>Bacteria</taxon>
        <taxon>Pseudomonadati</taxon>
        <taxon>Bacteroidota</taxon>
        <taxon>Sphingobacteriia</taxon>
        <taxon>Sphingobacteriales</taxon>
        <taxon>Sphingobacteriaceae</taxon>
        <taxon>Sphingobacterium</taxon>
    </lineage>
</organism>
<reference evidence="3 4" key="1">
    <citation type="submission" date="2023-02" db="EMBL/GenBank/DDBJ databases">
        <title>Genome sequence of Sphingobacterium sp. KACC 22765.</title>
        <authorList>
            <person name="Kim S."/>
            <person name="Heo J."/>
            <person name="Kwon S.-W."/>
        </authorList>
    </citation>
    <scope>NUCLEOTIDE SEQUENCE [LARGE SCALE GENOMIC DNA]</scope>
    <source>
        <strain evidence="3 4">KACC 22765</strain>
    </source>
</reference>
<evidence type="ECO:0000313" key="3">
    <source>
        <dbReference type="EMBL" id="WDF66931.1"/>
    </source>
</evidence>
<evidence type="ECO:0000313" key="4">
    <source>
        <dbReference type="Proteomes" id="UP001221558"/>
    </source>
</evidence>
<evidence type="ECO:0000256" key="2">
    <source>
        <dbReference type="SAM" id="SignalP"/>
    </source>
</evidence>